<accession>A0ABW9GBA2</accession>
<feature type="signal peptide" evidence="1">
    <location>
        <begin position="1"/>
        <end position="21"/>
    </location>
</feature>
<evidence type="ECO:0000256" key="1">
    <source>
        <dbReference type="SAM" id="SignalP"/>
    </source>
</evidence>
<dbReference type="EMBL" id="JBEQCT010000008">
    <property type="protein sequence ID" value="MFM2486473.1"/>
    <property type="molecule type" value="Genomic_DNA"/>
</dbReference>
<dbReference type="Proteomes" id="UP001629953">
    <property type="component" value="Unassembled WGS sequence"/>
</dbReference>
<evidence type="ECO:0000313" key="2">
    <source>
        <dbReference type="EMBL" id="MFM2486473.1"/>
    </source>
</evidence>
<sequence length="186" mass="19971">MRKSAIVIAMASIFLSSMAHATGAQLSVPLHNFPDSNHVHGVRFSFLYGKTKNVSGLDLPIFALSDIDNFKGVQFSPFIGIGHIHGKFQGIGINLVNWHEGDDTGVNIGLVNFTHNVQGVNLGAVNINSDQSLVDIGLVNYAPSTTFQLGFVNATQNLQGLQIGLINYAANGIVPILPIVNFNKNF</sequence>
<comment type="caution">
    <text evidence="2">The sequence shown here is derived from an EMBL/GenBank/DDBJ whole genome shotgun (WGS) entry which is preliminary data.</text>
</comment>
<name>A0ABW9GBA2_9GAMM</name>
<organism evidence="2 3">
    <name type="scientific">Celerinatantimonas yamalensis</name>
    <dbReference type="NCBI Taxonomy" id="559956"/>
    <lineage>
        <taxon>Bacteria</taxon>
        <taxon>Pseudomonadati</taxon>
        <taxon>Pseudomonadota</taxon>
        <taxon>Gammaproteobacteria</taxon>
        <taxon>Celerinatantimonadaceae</taxon>
        <taxon>Celerinatantimonas</taxon>
    </lineage>
</organism>
<dbReference type="RefSeq" id="WP_408624785.1">
    <property type="nucleotide sequence ID" value="NZ_JBEQCT010000008.1"/>
</dbReference>
<dbReference type="NCBIfam" id="NF047437">
    <property type="entry name" value="VC2662_fam"/>
    <property type="match status" value="1"/>
</dbReference>
<keyword evidence="3" id="KW-1185">Reference proteome</keyword>
<protein>
    <submittedName>
        <fullName evidence="2">PhaC PHA synthase</fullName>
    </submittedName>
</protein>
<proteinExistence type="predicted"/>
<dbReference type="InterPro" id="IPR058093">
    <property type="entry name" value="LA_2272-like"/>
</dbReference>
<gene>
    <name evidence="2" type="ORF">ABUE30_15665</name>
</gene>
<evidence type="ECO:0000313" key="3">
    <source>
        <dbReference type="Proteomes" id="UP001629953"/>
    </source>
</evidence>
<dbReference type="NCBIfam" id="NF047436">
    <property type="entry name" value="LA_2272_repeat"/>
    <property type="match status" value="1"/>
</dbReference>
<reference evidence="2 3" key="1">
    <citation type="journal article" date="2013" name="Int. J. Syst. Evol. Microbiol.">
        <title>Celerinatantimonas yamalensis sp. nov., a cold-adapted diazotrophic bacterium from a cold permafrost brine.</title>
        <authorList>
            <person name="Shcherbakova V."/>
            <person name="Chuvilskaya N."/>
            <person name="Rivkina E."/>
            <person name="Demidov N."/>
            <person name="Uchaeva V."/>
            <person name="Suetin S."/>
            <person name="Suzina N."/>
            <person name="Gilichinsky D."/>
        </authorList>
    </citation>
    <scope>NUCLEOTIDE SEQUENCE [LARGE SCALE GENOMIC DNA]</scope>
    <source>
        <strain evidence="2 3">C7</strain>
    </source>
</reference>
<keyword evidence="1" id="KW-0732">Signal</keyword>
<feature type="chain" id="PRO_5046049358" evidence="1">
    <location>
        <begin position="22"/>
        <end position="186"/>
    </location>
</feature>